<accession>E6QDD6</accession>
<name>E6QDD6_9ZZZZ</name>
<proteinExistence type="predicted"/>
<comment type="caution">
    <text evidence="1">The sequence shown here is derived from an EMBL/GenBank/DDBJ whole genome shotgun (WGS) entry which is preliminary data.</text>
</comment>
<dbReference type="EMBL" id="CABP01000103">
    <property type="protein sequence ID" value="CBI05212.1"/>
    <property type="molecule type" value="Genomic_DNA"/>
</dbReference>
<organism evidence="1">
    <name type="scientific">mine drainage metagenome</name>
    <dbReference type="NCBI Taxonomy" id="410659"/>
    <lineage>
        <taxon>unclassified sequences</taxon>
        <taxon>metagenomes</taxon>
        <taxon>ecological metagenomes</taxon>
    </lineage>
</organism>
<protein>
    <submittedName>
        <fullName evidence="1">Uncharacterized protein</fullName>
    </submittedName>
</protein>
<gene>
    <name evidence="1" type="ORF">CARN5_1331</name>
</gene>
<dbReference type="AlphaFoldDB" id="E6QDD6"/>
<sequence>MANTHPEQIRAHIEIGKYHPGAVMVQYGIDDTQGVLLADTVFLAESGEDHAEIGEEMAGIVAAGDPFPEGLVWLQQSGKGGRFEGCRWGGLGRQR</sequence>
<evidence type="ECO:0000313" key="1">
    <source>
        <dbReference type="EMBL" id="CBI05212.1"/>
    </source>
</evidence>
<reference evidence="1" key="1">
    <citation type="submission" date="2009-10" db="EMBL/GenBank/DDBJ databases">
        <title>Diversity of trophic interactions inside an arsenic-rich microbial ecosystem.</title>
        <authorList>
            <person name="Bertin P.N."/>
            <person name="Heinrich-Salmeron A."/>
            <person name="Pelletier E."/>
            <person name="Goulhen-Chollet F."/>
            <person name="Arsene-Ploetze F."/>
            <person name="Gallien S."/>
            <person name="Calteau A."/>
            <person name="Vallenet D."/>
            <person name="Casiot C."/>
            <person name="Chane-Woon-Ming B."/>
            <person name="Giloteaux L."/>
            <person name="Barakat M."/>
            <person name="Bonnefoy V."/>
            <person name="Bruneel O."/>
            <person name="Chandler M."/>
            <person name="Cleiss J."/>
            <person name="Duran R."/>
            <person name="Elbaz-Poulichet F."/>
            <person name="Fonknechten N."/>
            <person name="Lauga B."/>
            <person name="Mornico D."/>
            <person name="Ortet P."/>
            <person name="Schaeffer C."/>
            <person name="Siguier P."/>
            <person name="Alexander Thil Smith A."/>
            <person name="Van Dorsselaer A."/>
            <person name="Weissenbach J."/>
            <person name="Medigue C."/>
            <person name="Le Paslier D."/>
        </authorList>
    </citation>
    <scope>NUCLEOTIDE SEQUENCE</scope>
</reference>